<evidence type="ECO:0000313" key="2">
    <source>
        <dbReference type="EMBL" id="GFY05195.1"/>
    </source>
</evidence>
<comment type="caution">
    <text evidence="2">The sequence shown here is derived from an EMBL/GenBank/DDBJ whole genome shotgun (WGS) entry which is preliminary data.</text>
</comment>
<accession>A0A8X6VGI2</accession>
<evidence type="ECO:0000313" key="3">
    <source>
        <dbReference type="Proteomes" id="UP000887159"/>
    </source>
</evidence>
<sequence length="202" mass="22428">MMVKRLVCVKKYRSWTVKDWKKIIFSDETHLHVQGYKLSAEPASGEETWSQNYIVAIGIPPIRCPTKKEYQLPGVPLPAKSAASFWNKMGLLENGPKSRALNLFGGDRNIHSGLRRGSPGAYFVSNDRLETRLSTPFIQEGGEESPKDSDGERANSFHRPISRLNGSANEYEIMACARISPLLCFSATSTGIESDTCEEEGS</sequence>
<dbReference type="EMBL" id="BMAU01021250">
    <property type="protein sequence ID" value="GFY05195.1"/>
    <property type="molecule type" value="Genomic_DNA"/>
</dbReference>
<evidence type="ECO:0000256" key="1">
    <source>
        <dbReference type="SAM" id="MobiDB-lite"/>
    </source>
</evidence>
<gene>
    <name evidence="2" type="ORF">TNCV_2206411</name>
</gene>
<protein>
    <submittedName>
        <fullName evidence="2">Uncharacterized protein</fullName>
    </submittedName>
</protein>
<keyword evidence="3" id="KW-1185">Reference proteome</keyword>
<dbReference type="Proteomes" id="UP000887159">
    <property type="component" value="Unassembled WGS sequence"/>
</dbReference>
<feature type="compositionally biased region" description="Basic and acidic residues" evidence="1">
    <location>
        <begin position="144"/>
        <end position="155"/>
    </location>
</feature>
<name>A0A8X6VGI2_TRICX</name>
<proteinExistence type="predicted"/>
<feature type="region of interest" description="Disordered" evidence="1">
    <location>
        <begin position="136"/>
        <end position="161"/>
    </location>
</feature>
<reference evidence="2" key="1">
    <citation type="submission" date="2020-08" db="EMBL/GenBank/DDBJ databases">
        <title>Multicomponent nature underlies the extraordinary mechanical properties of spider dragline silk.</title>
        <authorList>
            <person name="Kono N."/>
            <person name="Nakamura H."/>
            <person name="Mori M."/>
            <person name="Yoshida Y."/>
            <person name="Ohtoshi R."/>
            <person name="Malay A.D."/>
            <person name="Moran D.A.P."/>
            <person name="Tomita M."/>
            <person name="Numata K."/>
            <person name="Arakawa K."/>
        </authorList>
    </citation>
    <scope>NUCLEOTIDE SEQUENCE</scope>
</reference>
<dbReference type="AlphaFoldDB" id="A0A8X6VGI2"/>
<organism evidence="2 3">
    <name type="scientific">Trichonephila clavipes</name>
    <name type="common">Golden silk orbweaver</name>
    <name type="synonym">Nephila clavipes</name>
    <dbReference type="NCBI Taxonomy" id="2585209"/>
    <lineage>
        <taxon>Eukaryota</taxon>
        <taxon>Metazoa</taxon>
        <taxon>Ecdysozoa</taxon>
        <taxon>Arthropoda</taxon>
        <taxon>Chelicerata</taxon>
        <taxon>Arachnida</taxon>
        <taxon>Araneae</taxon>
        <taxon>Araneomorphae</taxon>
        <taxon>Entelegynae</taxon>
        <taxon>Araneoidea</taxon>
        <taxon>Nephilidae</taxon>
        <taxon>Trichonephila</taxon>
    </lineage>
</organism>